<evidence type="ECO:0000256" key="1">
    <source>
        <dbReference type="ARBA" id="ARBA00007285"/>
    </source>
</evidence>
<keyword evidence="3" id="KW-0732">Signal</keyword>
<proteinExistence type="inferred from homology"/>
<feature type="domain" description="DUF3456" evidence="4">
    <location>
        <begin position="34"/>
        <end position="179"/>
    </location>
</feature>
<evidence type="ECO:0000256" key="3">
    <source>
        <dbReference type="SAM" id="SignalP"/>
    </source>
</evidence>
<dbReference type="PANTHER" id="PTHR13341:SF4">
    <property type="entry name" value="CANOPY FGF SIGNALING REGULATOR 1"/>
    <property type="match status" value="1"/>
</dbReference>
<dbReference type="Proteomes" id="UP001066276">
    <property type="component" value="Chromosome 10"/>
</dbReference>
<dbReference type="PANTHER" id="PTHR13341">
    <property type="entry name" value="MIR-INTERACTING SAPOSIN-LIKE PROTEIN"/>
    <property type="match status" value="1"/>
</dbReference>
<comment type="similarity">
    <text evidence="1">Belongs to the canopy family.</text>
</comment>
<gene>
    <name evidence="5" type="ORF">NDU88_004741</name>
</gene>
<name>A0AAV7M7Y3_PLEWA</name>
<reference evidence="5" key="1">
    <citation type="journal article" date="2022" name="bioRxiv">
        <title>Sequencing and chromosome-scale assembly of the giantPleurodeles waltlgenome.</title>
        <authorList>
            <person name="Brown T."/>
            <person name="Elewa A."/>
            <person name="Iarovenko S."/>
            <person name="Subramanian E."/>
            <person name="Araus A.J."/>
            <person name="Petzold A."/>
            <person name="Susuki M."/>
            <person name="Suzuki K.-i.T."/>
            <person name="Hayashi T."/>
            <person name="Toyoda A."/>
            <person name="Oliveira C."/>
            <person name="Osipova E."/>
            <person name="Leigh N.D."/>
            <person name="Simon A."/>
            <person name="Yun M.H."/>
        </authorList>
    </citation>
    <scope>NUCLEOTIDE SEQUENCE</scope>
    <source>
        <strain evidence="5">20211129_DDA</strain>
        <tissue evidence="5">Liver</tissue>
    </source>
</reference>
<dbReference type="EMBL" id="JANPWB010000014">
    <property type="protein sequence ID" value="KAJ1099642.1"/>
    <property type="molecule type" value="Genomic_DNA"/>
</dbReference>
<keyword evidence="6" id="KW-1185">Reference proteome</keyword>
<feature type="signal peptide" evidence="3">
    <location>
        <begin position="1"/>
        <end position="27"/>
    </location>
</feature>
<comment type="caution">
    <text evidence="5">The sequence shown here is derived from an EMBL/GenBank/DDBJ whole genome shotgun (WGS) entry which is preliminary data.</text>
</comment>
<keyword evidence="2" id="KW-1015">Disulfide bond</keyword>
<protein>
    <recommendedName>
        <fullName evidence="4">DUF3456 domain-containing protein</fullName>
    </recommendedName>
</protein>
<evidence type="ECO:0000259" key="4">
    <source>
        <dbReference type="Pfam" id="PF11938"/>
    </source>
</evidence>
<dbReference type="Pfam" id="PF11938">
    <property type="entry name" value="DUF3456"/>
    <property type="match status" value="1"/>
</dbReference>
<dbReference type="Gene3D" id="1.10.225.10">
    <property type="entry name" value="Saposin-like"/>
    <property type="match status" value="1"/>
</dbReference>
<evidence type="ECO:0000256" key="2">
    <source>
        <dbReference type="ARBA" id="ARBA00023157"/>
    </source>
</evidence>
<accession>A0AAV7M7Y3</accession>
<dbReference type="InterPro" id="IPR021852">
    <property type="entry name" value="DUF3456"/>
</dbReference>
<sequence>MAQKMSNMKFLFRFGMLLLMSNIRVEGKRDHVLYCGACRALVDELQHELSKVNPKKTVEVGSFRISPDGTQERNKIPLIKSEAYISEVLENICDKMNDYNLHVDPETKEKSYKRFAPRDDENMGSVDFNNFQFDFDASSALKYACETVAEEYEEEIFSLITQDTDSLVDKLCIEKSGFCKITSHSEL</sequence>
<feature type="chain" id="PRO_5043911026" description="DUF3456 domain-containing protein" evidence="3">
    <location>
        <begin position="28"/>
        <end position="187"/>
    </location>
</feature>
<dbReference type="GO" id="GO:0005783">
    <property type="term" value="C:endoplasmic reticulum"/>
    <property type="evidence" value="ECO:0007669"/>
    <property type="project" value="TreeGrafter"/>
</dbReference>
<evidence type="ECO:0000313" key="6">
    <source>
        <dbReference type="Proteomes" id="UP001066276"/>
    </source>
</evidence>
<organism evidence="5 6">
    <name type="scientific">Pleurodeles waltl</name>
    <name type="common">Iberian ribbed newt</name>
    <dbReference type="NCBI Taxonomy" id="8319"/>
    <lineage>
        <taxon>Eukaryota</taxon>
        <taxon>Metazoa</taxon>
        <taxon>Chordata</taxon>
        <taxon>Craniata</taxon>
        <taxon>Vertebrata</taxon>
        <taxon>Euteleostomi</taxon>
        <taxon>Amphibia</taxon>
        <taxon>Batrachia</taxon>
        <taxon>Caudata</taxon>
        <taxon>Salamandroidea</taxon>
        <taxon>Salamandridae</taxon>
        <taxon>Pleurodelinae</taxon>
        <taxon>Pleurodeles</taxon>
    </lineage>
</organism>
<evidence type="ECO:0000313" key="5">
    <source>
        <dbReference type="EMBL" id="KAJ1099642.1"/>
    </source>
</evidence>
<dbReference type="InterPro" id="IPR042415">
    <property type="entry name" value="CNPY"/>
</dbReference>
<dbReference type="AlphaFoldDB" id="A0AAV7M7Y3"/>